<name>A0ABR0GA68_9PEZI</name>
<protein>
    <recommendedName>
        <fullName evidence="4">Lysine-specific metallo-endopeptidase domain-containing protein</fullName>
    </recommendedName>
</protein>
<dbReference type="GeneID" id="87903489"/>
<keyword evidence="3" id="KW-1185">Reference proteome</keyword>
<comment type="caution">
    <text evidence="2">The sequence shown here is derived from an EMBL/GenBank/DDBJ whole genome shotgun (WGS) entry which is preliminary data.</text>
</comment>
<sequence>MATVSFILSLTACLLTLLPLTVGVGIFDIFDVEQNAANNGGCGARMATLDVWLSDSIESLDVALTAIDNYRQNVGVRRALSTFFGIRNTGGRATPKAVNDIKNNLAHVFEFLNHHQENGNFFYDSTYNHLHCDSTFLVPRAPNSPAFDSNGQVIVDQNGNQVTIENIPSYRDALVKDARASPWWAGDFTKLKGYYFDEQGGNFCQGDHLGATAHIKPLLTDGATETDPNSQHASVIICPHAFVGSTQPDNYRDANNLIAQGTNFALVVPKSATLLHEVFHVVGGDYYLSGPAEKYPLLDALDLASRKSGQAQRNPENYVFFVAHMYHMLGQPEGNEPWSIGGNWDFSVTGSGSNRVYGATAPPP</sequence>
<evidence type="ECO:0000313" key="2">
    <source>
        <dbReference type="EMBL" id="KAK4652622.1"/>
    </source>
</evidence>
<reference evidence="2 3" key="1">
    <citation type="journal article" date="2023" name="bioRxiv">
        <title>High-quality genome assemblies of four members of thePodospora anserinaspecies complex.</title>
        <authorList>
            <person name="Ament-Velasquez S.L."/>
            <person name="Vogan A.A."/>
            <person name="Wallerman O."/>
            <person name="Hartmann F."/>
            <person name="Gautier V."/>
            <person name="Silar P."/>
            <person name="Giraud T."/>
            <person name="Johannesson H."/>
        </authorList>
    </citation>
    <scope>NUCLEOTIDE SEQUENCE [LARGE SCALE GENOMIC DNA]</scope>
    <source>
        <strain evidence="2 3">CBS 415.72m</strain>
    </source>
</reference>
<proteinExistence type="predicted"/>
<evidence type="ECO:0000313" key="3">
    <source>
        <dbReference type="Proteomes" id="UP001323405"/>
    </source>
</evidence>
<keyword evidence="1" id="KW-0732">Signal</keyword>
<evidence type="ECO:0000256" key="1">
    <source>
        <dbReference type="SAM" id="SignalP"/>
    </source>
</evidence>
<dbReference type="RefSeq" id="XP_062741597.1">
    <property type="nucleotide sequence ID" value="XM_062883787.1"/>
</dbReference>
<accession>A0ABR0GA68</accession>
<dbReference type="InterPro" id="IPR024079">
    <property type="entry name" value="MetalloPept_cat_dom_sf"/>
</dbReference>
<dbReference type="EMBL" id="JAFFHA010000007">
    <property type="protein sequence ID" value="KAK4652622.1"/>
    <property type="molecule type" value="Genomic_DNA"/>
</dbReference>
<evidence type="ECO:0008006" key="4">
    <source>
        <dbReference type="Google" id="ProtNLM"/>
    </source>
</evidence>
<feature type="chain" id="PRO_5045515516" description="Lysine-specific metallo-endopeptidase domain-containing protein" evidence="1">
    <location>
        <begin position="24"/>
        <end position="364"/>
    </location>
</feature>
<dbReference type="Proteomes" id="UP001323405">
    <property type="component" value="Unassembled WGS sequence"/>
</dbReference>
<gene>
    <name evidence="2" type="ORF">QC762_0075050</name>
</gene>
<feature type="signal peptide" evidence="1">
    <location>
        <begin position="1"/>
        <end position="23"/>
    </location>
</feature>
<dbReference type="Gene3D" id="3.40.390.10">
    <property type="entry name" value="Collagenase (Catalytic Domain)"/>
    <property type="match status" value="1"/>
</dbReference>
<organism evidence="2 3">
    <name type="scientific">Podospora pseudocomata</name>
    <dbReference type="NCBI Taxonomy" id="2093779"/>
    <lineage>
        <taxon>Eukaryota</taxon>
        <taxon>Fungi</taxon>
        <taxon>Dikarya</taxon>
        <taxon>Ascomycota</taxon>
        <taxon>Pezizomycotina</taxon>
        <taxon>Sordariomycetes</taxon>
        <taxon>Sordariomycetidae</taxon>
        <taxon>Sordariales</taxon>
        <taxon>Podosporaceae</taxon>
        <taxon>Podospora</taxon>
    </lineage>
</organism>